<dbReference type="EMBL" id="LR881466">
    <property type="protein sequence ID" value="CAD5317433.1"/>
    <property type="molecule type" value="Genomic_DNA"/>
</dbReference>
<evidence type="ECO:0000256" key="12">
    <source>
        <dbReference type="ARBA" id="ARBA00023316"/>
    </source>
</evidence>
<comment type="subcellular location">
    <subcellularLocation>
        <location evidence="2">Golgi apparatus membrane</location>
        <topology evidence="2">Single-pass type II membrane protein</topology>
    </subcellularLocation>
</comment>
<keyword evidence="12" id="KW-0961">Cell wall biogenesis/degradation</keyword>
<dbReference type="InterPro" id="IPR002495">
    <property type="entry name" value="Glyco_trans_8"/>
</dbReference>
<keyword evidence="7" id="KW-0735">Signal-anchor</keyword>
<keyword evidence="3" id="KW-0328">Glycosyltransferase</keyword>
<reference evidence="15 16" key="1">
    <citation type="submission" date="2020-09" db="EMBL/GenBank/DDBJ databases">
        <authorList>
            <person name="Ashkenazy H."/>
        </authorList>
    </citation>
    <scope>NUCLEOTIDE SEQUENCE [LARGE SCALE GENOMIC DNA]</scope>
    <source>
        <strain evidence="16">cv. Cdm-0</strain>
    </source>
</reference>
<feature type="transmembrane region" description="Helical" evidence="14">
    <location>
        <begin position="640"/>
        <end position="660"/>
    </location>
</feature>
<keyword evidence="8 14" id="KW-1133">Transmembrane helix</keyword>
<keyword evidence="11" id="KW-0464">Manganese</keyword>
<evidence type="ECO:0000256" key="8">
    <source>
        <dbReference type="ARBA" id="ARBA00022989"/>
    </source>
</evidence>
<feature type="transmembrane region" description="Helical" evidence="14">
    <location>
        <begin position="51"/>
        <end position="70"/>
    </location>
</feature>
<name>A0A7G2E7V6_ARATH</name>
<evidence type="ECO:0000256" key="5">
    <source>
        <dbReference type="ARBA" id="ARBA00022692"/>
    </source>
</evidence>
<keyword evidence="6" id="KW-0479">Metal-binding</keyword>
<evidence type="ECO:0000256" key="10">
    <source>
        <dbReference type="ARBA" id="ARBA00023136"/>
    </source>
</evidence>
<evidence type="ECO:0000256" key="6">
    <source>
        <dbReference type="ARBA" id="ARBA00022723"/>
    </source>
</evidence>
<accession>A0A7G2E7V6</accession>
<sequence>METTLPNLGESDRIIDHESNVVDEKTKTKRFQRNGYTLDVEMCVNFSSLKLVLFLMMLVAMFTLYCSPPLQIPEDPSSFANKWILEPAVTTDPRYIATSEINWNSMSLVVEHYLSGRSEYQGIGFLNLNDNEINRWQVVIKSHCQHIALHLDHAASNITWKSLYPEWIDEEEKFKVPTCPSLPWIQVPDKSRIDLIIAKLPCNKSGKWSRDVARLHLQLAAARVAASSEGLHDVHVILVSDCFPIPNLFTGQELVARQGNIWLYKPKLHQLRQKLQLPVGSCELSVPLQAKDNFYSANAKKEAYATILHSDDAFVCGAIAVAQSIRMSGSTRNLVILVDDSISEYHRSGLESAGWKIHTFQRIRNPKAEANAYNQWNYSKFRLWQLTEYNKIIFIDADMLILRNMDFLFEYPEISTTGNDGTLFNSGLMVIEPSNSTFQLLMDHINDINSYNGGDQGYLNEIFTWWHRIPKHMNFLKHFWEGDTPKHRKSKTRLFGADPPILYVLHYLGYNKPWVCFRDYDCNWNVVGYHQFASDEAHKTWWRVHDAMPKKLQRFCLLSSKQKAQLEWDRRQAEKANYRDGHWRIKIKDKRLTTCFEDFCFWESMLWHWGDYEILETDPGLTETMIPSSSPMESRHRLSFSKLVFVFFFLFFISFSSFMNTTEKTSRRRFQRIEKGVKFNTLKLVLICIMLGALFTIYRFRYPPLQIPEIPTSFGLTTDPRYVATAEINWNHMSNLVEKHVFGRSEYQGIGLINLNDNEIDRFKEVTKSDCDHVALHLDYAAKNITWESLYPEWIDEVEEFEVPTCPSLPLIQIPGKPRIDLVIAKLPCDKSGKWSRDVARLHLQLAAARVAASSKGLHNVHVILVSDCFPIPNLFTGQELVARQGNIWLYKPNLHQLRQKLQLPVGSCELSVPLQAKDNFYSAGAKKEAYATILHSAQFYVCGAIAAAQSIRMSGSTRDLVILVDETISEYHKSGLVAAGWKIQMFQRIRNPNAVPNAYNEWNYSKFRLWQLTEYSKIIFIDADMLILRNIDFLFEFPEISATGNNATLFNSGLMVVEPSNSTFQLLMDNINEVVSYNGGDQGYLNEIFTWWHRIPKHMNFLKHFWEGDEPEIKKMKTSLFGADPPILYVLHYLGYNKPWLCFRDYDCNWNVDIFQEFASDEAHKTWWRVHDAMPENLHKFCLLRSKQKAQLEWDRRQAEKGNYKDGHWKIKIKDKRLKTCFEDFCFWESMLWHWVLPAFSISNLSAVNRFRSTTSLRFGFPATPFRRTPNFTFKTHAKRKNKTSTFEPKPNKVEELIIEEEEEEEEEEIVLPEEIQENQDELLLDDEYDEDDDDDFEFDESEEELYAGDGGGGGGIKLAGTLWDKVALALAVKVCESFDGDLGIYAFKTLPNSTIQVRIERLTNKFGSPTMEDIEAFSTIYRAKLAEAELAKSIPDNISLEVSSPGVERVVRIPQDLDRYKDRPMYVRYKSKPRKGRQRKTFEQEAKRMATRNGFRVTTVSPFAF</sequence>
<evidence type="ECO:0000256" key="1">
    <source>
        <dbReference type="ARBA" id="ARBA00001936"/>
    </source>
</evidence>
<evidence type="ECO:0000256" key="11">
    <source>
        <dbReference type="ARBA" id="ARBA00023211"/>
    </source>
</evidence>
<organism evidence="15 16">
    <name type="scientific">Arabidopsis thaliana</name>
    <name type="common">Mouse-ear cress</name>
    <dbReference type="NCBI Taxonomy" id="3702"/>
    <lineage>
        <taxon>Eukaryota</taxon>
        <taxon>Viridiplantae</taxon>
        <taxon>Streptophyta</taxon>
        <taxon>Embryophyta</taxon>
        <taxon>Tracheophyta</taxon>
        <taxon>Spermatophyta</taxon>
        <taxon>Magnoliopsida</taxon>
        <taxon>eudicotyledons</taxon>
        <taxon>Gunneridae</taxon>
        <taxon>Pentapetalae</taxon>
        <taxon>rosids</taxon>
        <taxon>malvids</taxon>
        <taxon>Brassicales</taxon>
        <taxon>Brassicaceae</taxon>
        <taxon>Camelineae</taxon>
        <taxon>Arabidopsis</taxon>
    </lineage>
</organism>
<protein>
    <submittedName>
        <fullName evidence="15">(thale cress) hypothetical protein</fullName>
    </submittedName>
</protein>
<feature type="transmembrane region" description="Helical" evidence="14">
    <location>
        <begin position="681"/>
        <end position="700"/>
    </location>
</feature>
<evidence type="ECO:0000256" key="14">
    <source>
        <dbReference type="SAM" id="Phobius"/>
    </source>
</evidence>
<dbReference type="InterPro" id="IPR050587">
    <property type="entry name" value="GNT1/Glycosyltrans_8"/>
</dbReference>
<dbReference type="Gene3D" id="3.90.550.10">
    <property type="entry name" value="Spore Coat Polysaccharide Biosynthesis Protein SpsA, Chain A"/>
    <property type="match status" value="2"/>
</dbReference>
<dbReference type="SUPFAM" id="SSF53448">
    <property type="entry name" value="Nucleotide-diphospho-sugar transferases"/>
    <property type="match status" value="2"/>
</dbReference>
<dbReference type="PANTHER" id="PTHR11183">
    <property type="entry name" value="GLYCOGENIN SUBFAMILY MEMBER"/>
    <property type="match status" value="1"/>
</dbReference>
<proteinExistence type="inferred from homology"/>
<keyword evidence="4" id="KW-0808">Transferase</keyword>
<keyword evidence="9" id="KW-0333">Golgi apparatus</keyword>
<gene>
    <name evidence="15" type="ORF">AT9943_LOCUS5713</name>
</gene>
<dbReference type="GO" id="GO:0046872">
    <property type="term" value="F:metal ion binding"/>
    <property type="evidence" value="ECO:0007669"/>
    <property type="project" value="UniProtKB-KW"/>
</dbReference>
<evidence type="ECO:0000256" key="9">
    <source>
        <dbReference type="ARBA" id="ARBA00023034"/>
    </source>
</evidence>
<evidence type="ECO:0000256" key="2">
    <source>
        <dbReference type="ARBA" id="ARBA00004323"/>
    </source>
</evidence>
<evidence type="ECO:0000256" key="4">
    <source>
        <dbReference type="ARBA" id="ARBA00022679"/>
    </source>
</evidence>
<evidence type="ECO:0000256" key="13">
    <source>
        <dbReference type="ARBA" id="ARBA00038162"/>
    </source>
</evidence>
<keyword evidence="10 14" id="KW-0472">Membrane</keyword>
<dbReference type="GO" id="GO:0071555">
    <property type="term" value="P:cell wall organization"/>
    <property type="evidence" value="ECO:0007669"/>
    <property type="project" value="UniProtKB-KW"/>
</dbReference>
<dbReference type="Pfam" id="PF01501">
    <property type="entry name" value="Glyco_transf_8"/>
    <property type="match status" value="2"/>
</dbReference>
<dbReference type="InterPro" id="IPR029044">
    <property type="entry name" value="Nucleotide-diphossugar_trans"/>
</dbReference>
<dbReference type="FunFam" id="3.90.550.10:FF:000018">
    <property type="entry name" value="Hexosyltransferase"/>
    <property type="match status" value="2"/>
</dbReference>
<evidence type="ECO:0000256" key="3">
    <source>
        <dbReference type="ARBA" id="ARBA00022676"/>
    </source>
</evidence>
<comment type="cofactor">
    <cofactor evidence="1">
        <name>Mn(2+)</name>
        <dbReference type="ChEBI" id="CHEBI:29035"/>
    </cofactor>
</comment>
<evidence type="ECO:0000313" key="16">
    <source>
        <dbReference type="Proteomes" id="UP000516314"/>
    </source>
</evidence>
<dbReference type="CDD" id="cd02537">
    <property type="entry name" value="GT8_Glycogenin"/>
    <property type="match status" value="2"/>
</dbReference>
<evidence type="ECO:0000313" key="15">
    <source>
        <dbReference type="EMBL" id="CAD5317433.1"/>
    </source>
</evidence>
<evidence type="ECO:0000256" key="7">
    <source>
        <dbReference type="ARBA" id="ARBA00022968"/>
    </source>
</evidence>
<dbReference type="GO" id="GO:0016757">
    <property type="term" value="F:glycosyltransferase activity"/>
    <property type="evidence" value="ECO:0007669"/>
    <property type="project" value="UniProtKB-KW"/>
</dbReference>
<keyword evidence="5 14" id="KW-0812">Transmembrane</keyword>
<dbReference type="GO" id="GO:0000139">
    <property type="term" value="C:Golgi membrane"/>
    <property type="evidence" value="ECO:0007669"/>
    <property type="project" value="UniProtKB-SubCell"/>
</dbReference>
<dbReference type="Proteomes" id="UP000516314">
    <property type="component" value="Chromosome 1"/>
</dbReference>
<comment type="similarity">
    <text evidence="13">Belongs to the glycosyltransferase 8 family. Glycogenin subfamily.</text>
</comment>